<gene>
    <name evidence="1" type="ORF">GBF38_023152</name>
</gene>
<evidence type="ECO:0000313" key="2">
    <source>
        <dbReference type="Proteomes" id="UP000805704"/>
    </source>
</evidence>
<dbReference type="EMBL" id="CM024808">
    <property type="protein sequence ID" value="KAG8007032.1"/>
    <property type="molecule type" value="Genomic_DNA"/>
</dbReference>
<organism evidence="1 2">
    <name type="scientific">Nibea albiflora</name>
    <name type="common">Yellow drum</name>
    <name type="synonym">Corvina albiflora</name>
    <dbReference type="NCBI Taxonomy" id="240163"/>
    <lineage>
        <taxon>Eukaryota</taxon>
        <taxon>Metazoa</taxon>
        <taxon>Chordata</taxon>
        <taxon>Craniata</taxon>
        <taxon>Vertebrata</taxon>
        <taxon>Euteleostomi</taxon>
        <taxon>Actinopterygii</taxon>
        <taxon>Neopterygii</taxon>
        <taxon>Teleostei</taxon>
        <taxon>Neoteleostei</taxon>
        <taxon>Acanthomorphata</taxon>
        <taxon>Eupercaria</taxon>
        <taxon>Sciaenidae</taxon>
        <taxon>Nibea</taxon>
    </lineage>
</organism>
<accession>A0ACB7EYN2</accession>
<protein>
    <submittedName>
        <fullName evidence="1">Uncharacterized protein</fullName>
    </submittedName>
</protein>
<keyword evidence="2" id="KW-1185">Reference proteome</keyword>
<evidence type="ECO:0000313" key="1">
    <source>
        <dbReference type="EMBL" id="KAG8007032.1"/>
    </source>
</evidence>
<reference evidence="1" key="1">
    <citation type="submission" date="2020-04" db="EMBL/GenBank/DDBJ databases">
        <title>A chromosome-scale assembly and high-density genetic map of the yellow drum (Nibea albiflora) genome.</title>
        <authorList>
            <person name="Xu D."/>
            <person name="Zhang W."/>
            <person name="Chen R."/>
            <person name="Tan P."/>
            <person name="Wang L."/>
            <person name="Song H."/>
            <person name="Tian L."/>
            <person name="Zhu Q."/>
            <person name="Wang B."/>
        </authorList>
    </citation>
    <scope>NUCLEOTIDE SEQUENCE</scope>
    <source>
        <strain evidence="1">ZJHYS-2018</strain>
    </source>
</reference>
<proteinExistence type="predicted"/>
<name>A0ACB7EYN2_NIBAL</name>
<dbReference type="Proteomes" id="UP000805704">
    <property type="component" value="Chromosome 20"/>
</dbReference>
<feature type="non-terminal residue" evidence="1">
    <location>
        <position position="1"/>
    </location>
</feature>
<sequence length="91" mass="9897">AAGDSGVCAIAWQQALPEAVVNSREETDSALKHCAKISLVVEKMRRKRHQWGLCHVGSEDKRDAPVNVGLLSASNPDEKKCKLIISTEDSI</sequence>
<comment type="caution">
    <text evidence="1">The sequence shown here is derived from an EMBL/GenBank/DDBJ whole genome shotgun (WGS) entry which is preliminary data.</text>
</comment>